<dbReference type="AlphaFoldDB" id="A0A7R5L6B1"/>
<reference evidence="4" key="1">
    <citation type="submission" date="2025-08" db="UniProtKB">
        <authorList>
            <consortium name="RefSeq"/>
        </authorList>
    </citation>
    <scope>IDENTIFICATION</scope>
    <source>
        <tissue evidence="4">Muscle</tissue>
    </source>
</reference>
<keyword evidence="2" id="KW-1133">Transmembrane helix</keyword>
<feature type="transmembrane region" description="Helical" evidence="2">
    <location>
        <begin position="37"/>
        <end position="59"/>
    </location>
</feature>
<sequence>MDCKRRAHPHGGQCQAWHRGHRDAGGPWSAPAPLSRLVVPVLLALGWLLGCALMVYIVFS</sequence>
<dbReference type="InParanoid" id="A0A7R5L6B1"/>
<dbReference type="Proteomes" id="UP000504627">
    <property type="component" value="Unplaced"/>
</dbReference>
<accession>A0A7R5L6B1</accession>
<dbReference type="RefSeq" id="XP_039245914.1">
    <property type="nucleotide sequence ID" value="XM_039389980.1"/>
</dbReference>
<dbReference type="CTD" id="100507537"/>
<evidence type="ECO:0000313" key="4">
    <source>
        <dbReference type="RefSeq" id="XP_039245914.1"/>
    </source>
</evidence>
<proteinExistence type="predicted"/>
<dbReference type="GeneID" id="113993017"/>
<protein>
    <submittedName>
        <fullName evidence="4">Sarcoplasmic/endoplasmic reticulum calcium ATPase regulator DWORF</fullName>
    </submittedName>
</protein>
<dbReference type="GO" id="GO:0031449">
    <property type="term" value="P:regulation of slow-twitch skeletal muscle fiber contraction"/>
    <property type="evidence" value="ECO:0007669"/>
    <property type="project" value="InterPro"/>
</dbReference>
<evidence type="ECO:0000256" key="2">
    <source>
        <dbReference type="SAM" id="Phobius"/>
    </source>
</evidence>
<dbReference type="CDD" id="cd20247">
    <property type="entry name" value="DWORF"/>
    <property type="match status" value="1"/>
</dbReference>
<feature type="region of interest" description="Disordered" evidence="1">
    <location>
        <begin position="1"/>
        <end position="26"/>
    </location>
</feature>
<organism evidence="3 4">
    <name type="scientific">Pipra filicauda</name>
    <name type="common">Wire-tailed manakin</name>
    <dbReference type="NCBI Taxonomy" id="649802"/>
    <lineage>
        <taxon>Eukaryota</taxon>
        <taxon>Metazoa</taxon>
        <taxon>Chordata</taxon>
        <taxon>Craniata</taxon>
        <taxon>Vertebrata</taxon>
        <taxon>Euteleostomi</taxon>
        <taxon>Archelosauria</taxon>
        <taxon>Archosauria</taxon>
        <taxon>Dinosauria</taxon>
        <taxon>Saurischia</taxon>
        <taxon>Theropoda</taxon>
        <taxon>Coelurosauria</taxon>
        <taxon>Aves</taxon>
        <taxon>Neognathae</taxon>
        <taxon>Neoaves</taxon>
        <taxon>Telluraves</taxon>
        <taxon>Australaves</taxon>
        <taxon>Passeriformes</taxon>
        <taxon>Pipridae</taxon>
        <taxon>Pipra</taxon>
    </lineage>
</organism>
<gene>
    <name evidence="4" type="primary">STRIT1</name>
</gene>
<name>A0A7R5L6B1_9PASS</name>
<dbReference type="Pfam" id="PF22030">
    <property type="entry name" value="DWORF"/>
    <property type="match status" value="1"/>
</dbReference>
<evidence type="ECO:0000313" key="3">
    <source>
        <dbReference type="Proteomes" id="UP000504627"/>
    </source>
</evidence>
<keyword evidence="2" id="KW-0472">Membrane</keyword>
<evidence type="ECO:0000256" key="1">
    <source>
        <dbReference type="SAM" id="MobiDB-lite"/>
    </source>
</evidence>
<keyword evidence="2" id="KW-0812">Transmembrane</keyword>
<dbReference type="InterPro" id="IPR044529">
    <property type="entry name" value="DWORF"/>
</dbReference>
<keyword evidence="3" id="KW-1185">Reference proteome</keyword>